<sequence>MSVFHNWLSEIASGNNFVYIKRLSANDTGATGGHQVGLYIPSGIVEKLLPSINHTQELNPSVYLTAHVSSHQCPDSEARAIYYNNRFFGGTRNEKRITRWGRGSPLQNPENTGALTILAFRLDELRGDCSSVDIWVCVGPDEEDIIESAIGEIIPGTLISGTAGEILGGLSLQNAAVNHKYAIPEDWKRRFPSGSEIIQYAAGHYVKNSDDPDEQLIDRRRVEYDIFLLVEELHVLDIIREGFGSVDEFIALANSVSNRRKSRAGKSLELHLEHLFIEHGLRHFTTQAVTEGNKKPDFLFPSAEAYHDANFPAENLRMLAVKTTCKDRWRQILNEADKISQVHLFTLQEGVSQAQYREMQDAGVKLVVPSSLHKKYPEVIRAELMTLGAFIAELTGLYAELTYAIPGMSMQQHAR</sequence>
<accession>A0ABR6S0G5</accession>
<dbReference type="Proteomes" id="UP000607331">
    <property type="component" value="Unassembled WGS sequence"/>
</dbReference>
<dbReference type="CDD" id="cd22322">
    <property type="entry name" value="EcoRII-like"/>
    <property type="match status" value="1"/>
</dbReference>
<dbReference type="InterPro" id="IPR015109">
    <property type="entry name" value="Restrct_endonuc_II_EcoRII_C"/>
</dbReference>
<evidence type="ECO:0000313" key="3">
    <source>
        <dbReference type="EMBL" id="MBC1188891.1"/>
    </source>
</evidence>
<keyword evidence="3" id="KW-0255">Endonuclease</keyword>
<feature type="domain" description="Restriction endonuclease type II EcoRII N-terminal" evidence="2">
    <location>
        <begin position="16"/>
        <end position="165"/>
    </location>
</feature>
<proteinExistence type="predicted"/>
<dbReference type="Gene3D" id="3.40.91.80">
    <property type="match status" value="1"/>
</dbReference>
<dbReference type="Pfam" id="PF09019">
    <property type="entry name" value="EcoRII-C"/>
    <property type="match status" value="1"/>
</dbReference>
<dbReference type="InterPro" id="IPR038365">
    <property type="entry name" value="EcoRII_C_sf"/>
</dbReference>
<keyword evidence="3" id="KW-0540">Nuclease</keyword>
<evidence type="ECO:0000313" key="4">
    <source>
        <dbReference type="Proteomes" id="UP000607331"/>
    </source>
</evidence>
<name>A0ABR6S0G5_9ENTR</name>
<keyword evidence="4" id="KW-1185">Reference proteome</keyword>
<gene>
    <name evidence="3" type="ORF">HII27_24850</name>
</gene>
<reference evidence="3 4" key="1">
    <citation type="submission" date="2020-04" db="EMBL/GenBank/DDBJ databases">
        <title>The draft genome of Kluyvera sichuanensis strain SCKS090646.</title>
        <authorList>
            <person name="Wei L."/>
            <person name="Liu L."/>
            <person name="Feng Y."/>
            <person name="Zong Z."/>
        </authorList>
    </citation>
    <scope>NUCLEOTIDE SEQUENCE [LARGE SCALE GENOMIC DNA]</scope>
    <source>
        <strain evidence="3 4">090646</strain>
    </source>
</reference>
<dbReference type="InterPro" id="IPR023372">
    <property type="entry name" value="Rest_endonuc_II_EcoRII_N"/>
</dbReference>
<protein>
    <submittedName>
        <fullName evidence="3">Restriction endonuclease</fullName>
    </submittedName>
</protein>
<dbReference type="GO" id="GO:0004519">
    <property type="term" value="F:endonuclease activity"/>
    <property type="evidence" value="ECO:0007669"/>
    <property type="project" value="UniProtKB-KW"/>
</dbReference>
<evidence type="ECO:0000259" key="1">
    <source>
        <dbReference type="Pfam" id="PF09019"/>
    </source>
</evidence>
<dbReference type="Gene3D" id="2.40.330.10">
    <property type="entry name" value="DNA-binding pseudobarrel domain"/>
    <property type="match status" value="1"/>
</dbReference>
<comment type="caution">
    <text evidence="3">The sequence shown here is derived from an EMBL/GenBank/DDBJ whole genome shotgun (WGS) entry which is preliminary data.</text>
</comment>
<dbReference type="Pfam" id="PF09217">
    <property type="entry name" value="EcoRII-N"/>
    <property type="match status" value="1"/>
</dbReference>
<dbReference type="SUPFAM" id="SSF52980">
    <property type="entry name" value="Restriction endonuclease-like"/>
    <property type="match status" value="1"/>
</dbReference>
<keyword evidence="3" id="KW-0378">Hydrolase</keyword>
<dbReference type="EMBL" id="JABBJF010000041">
    <property type="protein sequence ID" value="MBC1188891.1"/>
    <property type="molecule type" value="Genomic_DNA"/>
</dbReference>
<dbReference type="InterPro" id="IPR011335">
    <property type="entry name" value="Restrct_endonuc-II-like"/>
</dbReference>
<evidence type="ECO:0000259" key="2">
    <source>
        <dbReference type="Pfam" id="PF09217"/>
    </source>
</evidence>
<dbReference type="InterPro" id="IPR015300">
    <property type="entry name" value="DNA-bd_pseudobarrel_sf"/>
</dbReference>
<dbReference type="SUPFAM" id="SSF101936">
    <property type="entry name" value="DNA-binding pseudobarrel domain"/>
    <property type="match status" value="1"/>
</dbReference>
<dbReference type="RefSeq" id="WP_185669959.1">
    <property type="nucleotide sequence ID" value="NZ_JABBJF010000041.1"/>
</dbReference>
<feature type="domain" description="Restriction endonuclease type II EcoRII C-terminal" evidence="1">
    <location>
        <begin position="227"/>
        <end position="391"/>
    </location>
</feature>
<organism evidence="3 4">
    <name type="scientific">Kluyvera sichuanensis</name>
    <dbReference type="NCBI Taxonomy" id="2725494"/>
    <lineage>
        <taxon>Bacteria</taxon>
        <taxon>Pseudomonadati</taxon>
        <taxon>Pseudomonadota</taxon>
        <taxon>Gammaproteobacteria</taxon>
        <taxon>Enterobacterales</taxon>
        <taxon>Enterobacteriaceae</taxon>
        <taxon>Kluyvera</taxon>
    </lineage>
</organism>
<dbReference type="CDD" id="cd10016">
    <property type="entry name" value="EcoRII_N"/>
    <property type="match status" value="1"/>
</dbReference>